<dbReference type="InterPro" id="IPR004701">
    <property type="entry name" value="PTS_EIIA_man-typ"/>
</dbReference>
<evidence type="ECO:0000259" key="4">
    <source>
        <dbReference type="PROSITE" id="PS50045"/>
    </source>
</evidence>
<dbReference type="Gene3D" id="1.10.1790.10">
    <property type="entry name" value="PRD domain"/>
    <property type="match status" value="2"/>
</dbReference>
<dbReference type="InterPro" id="IPR036388">
    <property type="entry name" value="WH-like_DNA-bd_sf"/>
</dbReference>
<feature type="domain" description="Sigma-54 factor interaction" evidence="4">
    <location>
        <begin position="79"/>
        <end position="295"/>
    </location>
</feature>
<keyword evidence="1 7" id="KW-0808">Transferase</keyword>
<feature type="domain" description="PRD" evidence="6">
    <location>
        <begin position="417"/>
        <end position="523"/>
    </location>
</feature>
<dbReference type="Pfam" id="PF00874">
    <property type="entry name" value="PRD"/>
    <property type="match status" value="2"/>
</dbReference>
<dbReference type="InterPro" id="IPR002078">
    <property type="entry name" value="Sigma_54_int"/>
</dbReference>
<keyword evidence="2" id="KW-0547">Nucleotide-binding</keyword>
<dbReference type="GO" id="GO:0016740">
    <property type="term" value="F:transferase activity"/>
    <property type="evidence" value="ECO:0007669"/>
    <property type="project" value="UniProtKB-KW"/>
</dbReference>
<dbReference type="Gene3D" id="3.40.50.510">
    <property type="entry name" value="Phosphotransferase system, mannose-type IIA component"/>
    <property type="match status" value="1"/>
</dbReference>
<dbReference type="GO" id="GO:0009401">
    <property type="term" value="P:phosphoenolpyruvate-dependent sugar phosphotransferase system"/>
    <property type="evidence" value="ECO:0007669"/>
    <property type="project" value="InterPro"/>
</dbReference>
<organism evidence="7 8">
    <name type="scientific">Streptococcus sanguinis</name>
    <dbReference type="NCBI Taxonomy" id="1305"/>
    <lineage>
        <taxon>Bacteria</taxon>
        <taxon>Bacillati</taxon>
        <taxon>Bacillota</taxon>
        <taxon>Bacilli</taxon>
        <taxon>Lactobacillales</taxon>
        <taxon>Streptococcaceae</taxon>
        <taxon>Streptococcus</taxon>
    </lineage>
</organism>
<name>A0A0B7GKI3_STRSA</name>
<evidence type="ECO:0000259" key="6">
    <source>
        <dbReference type="PROSITE" id="PS51372"/>
    </source>
</evidence>
<dbReference type="PANTHER" id="PTHR32071">
    <property type="entry name" value="TRANSCRIPTIONAL REGULATORY PROTEIN"/>
    <property type="match status" value="1"/>
</dbReference>
<evidence type="ECO:0000256" key="3">
    <source>
        <dbReference type="ARBA" id="ARBA00022840"/>
    </source>
</evidence>
<evidence type="ECO:0000259" key="5">
    <source>
        <dbReference type="PROSITE" id="PS51096"/>
    </source>
</evidence>
<dbReference type="AlphaFoldDB" id="A0A0B7GKI3"/>
<dbReference type="SUPFAM" id="SSF52540">
    <property type="entry name" value="P-loop containing nucleoside triphosphate hydrolases"/>
    <property type="match status" value="1"/>
</dbReference>
<dbReference type="InterPro" id="IPR011608">
    <property type="entry name" value="PRD"/>
</dbReference>
<dbReference type="Pfam" id="PF00158">
    <property type="entry name" value="Sigma54_activat"/>
    <property type="match status" value="1"/>
</dbReference>
<evidence type="ECO:0000313" key="7">
    <source>
        <dbReference type="EMBL" id="CEL90322.1"/>
    </source>
</evidence>
<dbReference type="GO" id="GO:0005524">
    <property type="term" value="F:ATP binding"/>
    <property type="evidence" value="ECO:0007669"/>
    <property type="project" value="UniProtKB-KW"/>
</dbReference>
<dbReference type="InterPro" id="IPR036662">
    <property type="entry name" value="PTS_EIIA_man-typ_sf"/>
</dbReference>
<dbReference type="Gene3D" id="3.40.50.300">
    <property type="entry name" value="P-loop containing nucleotide triphosphate hydrolases"/>
    <property type="match status" value="1"/>
</dbReference>
<dbReference type="Proteomes" id="UP000183504">
    <property type="component" value="Unassembled WGS sequence"/>
</dbReference>
<protein>
    <submittedName>
        <fullName evidence="7">Putative transcriptional regulatory protein [includes: putative phosphotransferase EIIA component]</fullName>
    </submittedName>
</protein>
<dbReference type="Pfam" id="PF03610">
    <property type="entry name" value="EIIA-man"/>
    <property type="match status" value="1"/>
</dbReference>
<dbReference type="InterPro" id="IPR027417">
    <property type="entry name" value="P-loop_NTPase"/>
</dbReference>
<evidence type="ECO:0000256" key="2">
    <source>
        <dbReference type="ARBA" id="ARBA00022741"/>
    </source>
</evidence>
<accession>A0A0B7GKI3</accession>
<dbReference type="GO" id="GO:0006355">
    <property type="term" value="P:regulation of DNA-templated transcription"/>
    <property type="evidence" value="ECO:0007669"/>
    <property type="project" value="InterPro"/>
</dbReference>
<dbReference type="PANTHER" id="PTHR32071:SF38">
    <property type="entry name" value="PSP OPERON TRANSCRIPTIONAL ACTIVATOR"/>
    <property type="match status" value="1"/>
</dbReference>
<reference evidence="7 8" key="1">
    <citation type="submission" date="2015-01" db="EMBL/GenBank/DDBJ databases">
        <authorList>
            <person name="Pelicic Vladimir"/>
        </authorList>
    </citation>
    <scope>NUCLEOTIDE SEQUENCE [LARGE SCALE GENOMIC DNA]</scope>
    <source>
        <strain evidence="7 8">2908</strain>
    </source>
</reference>
<evidence type="ECO:0000256" key="1">
    <source>
        <dbReference type="ARBA" id="ARBA00022679"/>
    </source>
</evidence>
<sequence>MKVAKTLVLEYLEQELLKNNKQGLETKVIAAALGMQRSNVSTILNQLVKEGILVKGNTRPVQYKLKEVFVENPLDFPSIIGENGSLRTAIQLAQAAILYPNYALPVLILSEVGAGRTHFVNKMMEFAIKNQAISKPQLFEKINCLDYIDVLDDLLKLLFGSDATKSVFEKVAEGILFIDNIQVLSSADQNRLISWLNHREGEQKRRQKKGLVIIGSRAKLSEHLSNKLPVVIQLPSYPNRPISEKLELLNYFLAIESKNSAHDIQVPRDVIHSFILSANISNIKELEYAVRTACANAFVRSLRSELKDLTLSNDDLPIPYQGIRHLGSHNVVKIDELIGKRKVLIYDKELGLLDFPEQESDDLYNKIKSEYSQLSERGIEQDDVFEAVRNYIQSYIEYKPFVKKEDGLENLNQLETIVSAEVIQLVQAFVLSVQKELNIELNSTAYYGISLHVNAMIKQKGSLNRQLDNDAIVKVIRDYPIEYAQCSKFARQLETRFQLAVPIDEIVILTMFIIESEKKQDSLRPILLYVLHGKGVAKSLAESTKMLTKNSQVYGFDILLEESLEESYRKLKEQIEELDQGLGVIVLYDMGSIKEMLDKIREETLIKIREFEIPITMIGMGIARRCLIENDIDSVFHAFHMEMNQLYKNRDQEKIIITLCYTSEGGSLQLKHYLDQYSKLGYRVIALSVANKEMLIEEVMALRKTYQVHAFVGTFDPKIMGIPFISIKDVFEQPKEHLDKLLMFVPTSVNSYDYEKVYQFLEEQFVYTSLAKIKKILPAILDEFDFYYQLTEEQTIGLFVHIACLVERTLSGECLKKSSKEIAGVIEKFPDDYKHVRKIIRTVERSFKILVDDAEVSVLIQMLRKL</sequence>
<gene>
    <name evidence="7" type="ORF">SSV_1022</name>
</gene>
<proteinExistence type="predicted"/>
<dbReference type="SUPFAM" id="SSF46785">
    <property type="entry name" value="Winged helix' DNA-binding domain"/>
    <property type="match status" value="1"/>
</dbReference>
<dbReference type="PROSITE" id="PS50045">
    <property type="entry name" value="SIGMA54_INTERACT_4"/>
    <property type="match status" value="1"/>
</dbReference>
<dbReference type="SUPFAM" id="SSF63520">
    <property type="entry name" value="PTS-regulatory domain, PRD"/>
    <property type="match status" value="2"/>
</dbReference>
<dbReference type="Gene3D" id="1.10.10.10">
    <property type="entry name" value="Winged helix-like DNA-binding domain superfamily/Winged helix DNA-binding domain"/>
    <property type="match status" value="1"/>
</dbReference>
<dbReference type="GO" id="GO:0016020">
    <property type="term" value="C:membrane"/>
    <property type="evidence" value="ECO:0007669"/>
    <property type="project" value="InterPro"/>
</dbReference>
<dbReference type="PROSITE" id="PS51372">
    <property type="entry name" value="PRD_2"/>
    <property type="match status" value="2"/>
</dbReference>
<dbReference type="SUPFAM" id="SSF53062">
    <property type="entry name" value="PTS system fructose IIA component-like"/>
    <property type="match status" value="1"/>
</dbReference>
<feature type="domain" description="PRD" evidence="6">
    <location>
        <begin position="764"/>
        <end position="866"/>
    </location>
</feature>
<dbReference type="InterPro" id="IPR036634">
    <property type="entry name" value="PRD_sf"/>
</dbReference>
<evidence type="ECO:0000313" key="8">
    <source>
        <dbReference type="Proteomes" id="UP000183504"/>
    </source>
</evidence>
<feature type="domain" description="PTS EIIA type-4" evidence="5">
    <location>
        <begin position="524"/>
        <end position="670"/>
    </location>
</feature>
<dbReference type="RefSeq" id="WP_072073961.1">
    <property type="nucleotide sequence ID" value="NZ_CDMW01000001.1"/>
</dbReference>
<dbReference type="EMBL" id="CDMW01000001">
    <property type="protein sequence ID" value="CEL90322.1"/>
    <property type="molecule type" value="Genomic_DNA"/>
</dbReference>
<dbReference type="InterPro" id="IPR036390">
    <property type="entry name" value="WH_DNA-bd_sf"/>
</dbReference>
<keyword evidence="3" id="KW-0067">ATP-binding</keyword>
<dbReference type="PROSITE" id="PS51096">
    <property type="entry name" value="PTS_EIIA_TYPE_4"/>
    <property type="match status" value="1"/>
</dbReference>